<dbReference type="Proteomes" id="UP000885771">
    <property type="component" value="Unassembled WGS sequence"/>
</dbReference>
<dbReference type="EMBL" id="DRLI01000154">
    <property type="protein sequence ID" value="HHM02163.1"/>
    <property type="molecule type" value="Genomic_DNA"/>
</dbReference>
<dbReference type="InterPro" id="IPR034904">
    <property type="entry name" value="FSCA_dom_sf"/>
</dbReference>
<dbReference type="Pfam" id="PF01883">
    <property type="entry name" value="FeS_assembly_P"/>
    <property type="match status" value="1"/>
</dbReference>
<dbReference type="AlphaFoldDB" id="A0A7V5RP49"/>
<dbReference type="Gene3D" id="3.30.300.130">
    <property type="entry name" value="Fe-S cluster assembly (FSCA)"/>
    <property type="match status" value="1"/>
</dbReference>
<reference evidence="2" key="1">
    <citation type="journal article" date="2020" name="mSystems">
        <title>Genome- and Community-Level Interaction Insights into Carbon Utilization and Element Cycling Functions of Hydrothermarchaeota in Hydrothermal Sediment.</title>
        <authorList>
            <person name="Zhou Z."/>
            <person name="Liu Y."/>
            <person name="Xu W."/>
            <person name="Pan J."/>
            <person name="Luo Z.H."/>
            <person name="Li M."/>
        </authorList>
    </citation>
    <scope>NUCLEOTIDE SEQUENCE [LARGE SCALE GENOMIC DNA]</scope>
    <source>
        <strain evidence="2">HyVt-460</strain>
    </source>
</reference>
<name>A0A7V5RP49_CALAY</name>
<gene>
    <name evidence="2" type="ORF">ENJ15_04065</name>
</gene>
<dbReference type="SUPFAM" id="SSF117916">
    <property type="entry name" value="Fe-S cluster assembly (FSCA) domain-like"/>
    <property type="match status" value="1"/>
</dbReference>
<dbReference type="PANTHER" id="PTHR42831:SF1">
    <property type="entry name" value="FE-S PROTEIN MATURATION AUXILIARY FACTOR YITW"/>
    <property type="match status" value="1"/>
</dbReference>
<dbReference type="InterPro" id="IPR002744">
    <property type="entry name" value="MIP18-like"/>
</dbReference>
<dbReference type="InterPro" id="IPR052339">
    <property type="entry name" value="Fe-S_Maturation_MIP18"/>
</dbReference>
<dbReference type="PANTHER" id="PTHR42831">
    <property type="entry name" value="FE-S PROTEIN MATURATION AUXILIARY FACTOR YITW"/>
    <property type="match status" value="1"/>
</dbReference>
<sequence length="101" mass="11438">MADEDEILDALRDVYDPEIRVNIVELGLIYKVIIGEDGFVTVRMTLTSPNCPAVEELKREILRTVKAQDGITGAELDLVWEPEWTPAMMSEEARLELGYDI</sequence>
<protein>
    <submittedName>
        <fullName evidence="2">DUF59 domain-containing protein</fullName>
    </submittedName>
</protein>
<evidence type="ECO:0000313" key="2">
    <source>
        <dbReference type="EMBL" id="HHM02163.1"/>
    </source>
</evidence>
<comment type="caution">
    <text evidence="2">The sequence shown here is derived from an EMBL/GenBank/DDBJ whole genome shotgun (WGS) entry which is preliminary data.</text>
</comment>
<proteinExistence type="predicted"/>
<evidence type="ECO:0000259" key="1">
    <source>
        <dbReference type="Pfam" id="PF01883"/>
    </source>
</evidence>
<feature type="domain" description="MIP18 family-like" evidence="1">
    <location>
        <begin position="4"/>
        <end position="73"/>
    </location>
</feature>
<organism evidence="2">
    <name type="scientific">Caldithrix abyssi</name>
    <dbReference type="NCBI Taxonomy" id="187145"/>
    <lineage>
        <taxon>Bacteria</taxon>
        <taxon>Pseudomonadati</taxon>
        <taxon>Calditrichota</taxon>
        <taxon>Calditrichia</taxon>
        <taxon>Calditrichales</taxon>
        <taxon>Calditrichaceae</taxon>
        <taxon>Caldithrix</taxon>
    </lineage>
</organism>
<accession>A0A7V5RP49</accession>